<dbReference type="CDD" id="cd16936">
    <property type="entry name" value="HATPase_RsbW-like"/>
    <property type="match status" value="1"/>
</dbReference>
<keyword evidence="1" id="KW-0418">Kinase</keyword>
<dbReference type="Proteomes" id="UP000317366">
    <property type="component" value="Unassembled WGS sequence"/>
</dbReference>
<evidence type="ECO:0000313" key="5">
    <source>
        <dbReference type="Proteomes" id="UP000317366"/>
    </source>
</evidence>
<sequence length="131" mass="14541">MVERRFPRELGSLEPISVFVAAYLRSRGIDPEHAYTVDLLIEELFTNQLKHAKGGGPEVSLGLAGEETDLAITLRDFNVESFDPTSAPREAAPGGEDRGLGLRLVRHLSDSMRYEYKERSAVITVTKKLTP</sequence>
<keyword evidence="3" id="KW-0067">ATP-binding</keyword>
<dbReference type="InterPro" id="IPR003594">
    <property type="entry name" value="HATPase_dom"/>
</dbReference>
<dbReference type="GO" id="GO:0004674">
    <property type="term" value="F:protein serine/threonine kinase activity"/>
    <property type="evidence" value="ECO:0007669"/>
    <property type="project" value="UniProtKB-KW"/>
</dbReference>
<proteinExistence type="predicted"/>
<keyword evidence="1" id="KW-0723">Serine/threonine-protein kinase</keyword>
<dbReference type="PANTHER" id="PTHR35526:SF3">
    <property type="entry name" value="ANTI-SIGMA-F FACTOR RSBW"/>
    <property type="match status" value="1"/>
</dbReference>
<dbReference type="InterPro" id="IPR036890">
    <property type="entry name" value="HATPase_C_sf"/>
</dbReference>
<dbReference type="AlphaFoldDB" id="A0A538SPS1"/>
<dbReference type="SUPFAM" id="SSF55874">
    <property type="entry name" value="ATPase domain of HSP90 chaperone/DNA topoisomerase II/histidine kinase"/>
    <property type="match status" value="1"/>
</dbReference>
<accession>A0A538SPS1</accession>
<name>A0A538SPS1_UNCEI</name>
<protein>
    <submittedName>
        <fullName evidence="3">ATP-binding protein</fullName>
    </submittedName>
</protein>
<comment type="caution">
    <text evidence="3">The sequence shown here is derived from an EMBL/GenBank/DDBJ whole genome shotgun (WGS) entry which is preliminary data.</text>
</comment>
<dbReference type="InterPro" id="IPR050267">
    <property type="entry name" value="Anti-sigma-factor_SerPK"/>
</dbReference>
<reference evidence="5 6" key="1">
    <citation type="journal article" date="2019" name="Nat. Microbiol.">
        <title>Mediterranean grassland soil C-N compound turnover is dependent on rainfall and depth, and is mediated by genomically divergent microorganisms.</title>
        <authorList>
            <person name="Diamond S."/>
            <person name="Andeer P.F."/>
            <person name="Li Z."/>
            <person name="Crits-Christoph A."/>
            <person name="Burstein D."/>
            <person name="Anantharaman K."/>
            <person name="Lane K.R."/>
            <person name="Thomas B.C."/>
            <person name="Pan C."/>
            <person name="Northen T.R."/>
            <person name="Banfield J.F."/>
        </authorList>
    </citation>
    <scope>NUCLEOTIDE SEQUENCE [LARGE SCALE GENOMIC DNA]</scope>
    <source>
        <strain evidence="3">WS_4</strain>
        <strain evidence="4">WS_7</strain>
    </source>
</reference>
<dbReference type="EMBL" id="VBOU01000087">
    <property type="protein sequence ID" value="TMQ53360.1"/>
    <property type="molecule type" value="Genomic_DNA"/>
</dbReference>
<dbReference type="GO" id="GO:0005524">
    <property type="term" value="F:ATP binding"/>
    <property type="evidence" value="ECO:0007669"/>
    <property type="project" value="UniProtKB-KW"/>
</dbReference>
<evidence type="ECO:0000259" key="2">
    <source>
        <dbReference type="Pfam" id="PF13581"/>
    </source>
</evidence>
<gene>
    <name evidence="3" type="ORF">E6K74_09695</name>
    <name evidence="4" type="ORF">E6K77_09015</name>
</gene>
<keyword evidence="1" id="KW-0808">Transferase</keyword>
<feature type="domain" description="Histidine kinase/HSP90-like ATPase" evidence="2">
    <location>
        <begin position="6"/>
        <end position="127"/>
    </location>
</feature>
<organism evidence="3 6">
    <name type="scientific">Eiseniibacteriota bacterium</name>
    <dbReference type="NCBI Taxonomy" id="2212470"/>
    <lineage>
        <taxon>Bacteria</taxon>
        <taxon>Candidatus Eiseniibacteriota</taxon>
    </lineage>
</organism>
<dbReference type="Gene3D" id="3.30.565.10">
    <property type="entry name" value="Histidine kinase-like ATPase, C-terminal domain"/>
    <property type="match status" value="1"/>
</dbReference>
<evidence type="ECO:0000313" key="6">
    <source>
        <dbReference type="Proteomes" id="UP000319829"/>
    </source>
</evidence>
<dbReference type="EMBL" id="VBOX01000088">
    <property type="protein sequence ID" value="TMQ61916.1"/>
    <property type="molecule type" value="Genomic_DNA"/>
</dbReference>
<dbReference type="Proteomes" id="UP000319829">
    <property type="component" value="Unassembled WGS sequence"/>
</dbReference>
<keyword evidence="3" id="KW-0547">Nucleotide-binding</keyword>
<dbReference type="Pfam" id="PF13581">
    <property type="entry name" value="HATPase_c_2"/>
    <property type="match status" value="1"/>
</dbReference>
<evidence type="ECO:0000313" key="3">
    <source>
        <dbReference type="EMBL" id="TMQ53360.1"/>
    </source>
</evidence>
<dbReference type="PANTHER" id="PTHR35526">
    <property type="entry name" value="ANTI-SIGMA-F FACTOR RSBW-RELATED"/>
    <property type="match status" value="1"/>
</dbReference>
<evidence type="ECO:0000313" key="4">
    <source>
        <dbReference type="EMBL" id="TMQ61916.1"/>
    </source>
</evidence>
<evidence type="ECO:0000256" key="1">
    <source>
        <dbReference type="ARBA" id="ARBA00022527"/>
    </source>
</evidence>